<proteinExistence type="predicted"/>
<gene>
    <name evidence="1" type="ORF">P5S46_21065</name>
</gene>
<keyword evidence="1" id="KW-0614">Plasmid</keyword>
<reference evidence="1" key="1">
    <citation type="submission" date="2023-03" db="EMBL/GenBank/DDBJ databases">
        <title>Aeromonas caviae strain AC1520.</title>
        <authorList>
            <person name="Xie T."/>
            <person name="Zhang Q."/>
            <person name="Deng J."/>
            <person name="Li X."/>
        </authorList>
    </citation>
    <scope>NUCLEOTIDE SEQUENCE</scope>
    <source>
        <strain evidence="1">AC1520</strain>
        <plasmid evidence="1">pAC1520</plasmid>
    </source>
</reference>
<evidence type="ECO:0000313" key="1">
    <source>
        <dbReference type="EMBL" id="WFG00255.1"/>
    </source>
</evidence>
<organism evidence="1 2">
    <name type="scientific">Aeromonas caviae</name>
    <name type="common">Aeromonas punctata</name>
    <dbReference type="NCBI Taxonomy" id="648"/>
    <lineage>
        <taxon>Bacteria</taxon>
        <taxon>Pseudomonadati</taxon>
        <taxon>Pseudomonadota</taxon>
        <taxon>Gammaproteobacteria</taxon>
        <taxon>Aeromonadales</taxon>
        <taxon>Aeromonadaceae</taxon>
        <taxon>Aeromonas</taxon>
    </lineage>
</organism>
<dbReference type="RefSeq" id="WP_128343718.1">
    <property type="nucleotide sequence ID" value="NZ_CAWOMG010000181.1"/>
</dbReference>
<dbReference type="EMBL" id="CP120943">
    <property type="protein sequence ID" value="WFG00255.1"/>
    <property type="molecule type" value="Genomic_DNA"/>
</dbReference>
<protein>
    <submittedName>
        <fullName evidence="1">Uncharacterized protein</fullName>
    </submittedName>
</protein>
<geneLocation type="plasmid" evidence="1 2">
    <name>pAC1520</name>
</geneLocation>
<dbReference type="Proteomes" id="UP001218423">
    <property type="component" value="Plasmid pAC1520"/>
</dbReference>
<accession>A0AAJ5ZAX7</accession>
<evidence type="ECO:0000313" key="2">
    <source>
        <dbReference type="Proteomes" id="UP001218423"/>
    </source>
</evidence>
<dbReference type="AlphaFoldDB" id="A0AAJ5ZAX7"/>
<sequence>MIISIYRNSADGRFSQSTAQSEMANVRLIEYLKSREATKKTRCAFCGFNSPLHQKAIDLNCGVGELRPVIVCPLCYYSQRIEVAASHKVGKLIYLPGVTQQKLNYIYHALEGVSIEETSAELKVSVVLGSLKGKLKQSSSGLHAIGPGADSLDTMAVAMSVLSDREYVLRHKALKDVLFWPDTERLGEIASTWKNVVYPALNALAKKS</sequence>
<name>A0AAJ5ZAX7_AERCA</name>